<accession>A0A0V1H274</accession>
<sequence>MIRHSAGPRYHPTYQQQLGITADHSSKKTAEYLAPLWRLPTSQQCHKAGQIPDSEHQRLRHAIERPDDLLHSRPDSSQLLDSFCNLHIIDSKSVCNPWSSNCLVHRDRDKPMARNVDNIMGKEKESCSLQLFCYAIWLNKCFISYANAIDGIAAVVGRLL</sequence>
<proteinExistence type="predicted"/>
<comment type="caution">
    <text evidence="1">The sequence shown here is derived from an EMBL/GenBank/DDBJ whole genome shotgun (WGS) entry which is preliminary data.</text>
</comment>
<reference evidence="1 2" key="1">
    <citation type="submission" date="2015-01" db="EMBL/GenBank/DDBJ databases">
        <title>Evolution of Trichinella species and genotypes.</title>
        <authorList>
            <person name="Korhonen P.K."/>
            <person name="Edoardo P."/>
            <person name="Giuseppe L.R."/>
            <person name="Gasser R.B."/>
        </authorList>
    </citation>
    <scope>NUCLEOTIDE SEQUENCE [LARGE SCALE GENOMIC DNA]</scope>
    <source>
        <strain evidence="1">ISS1029</strain>
    </source>
</reference>
<protein>
    <submittedName>
        <fullName evidence="1">Uncharacterized protein</fullName>
    </submittedName>
</protein>
<keyword evidence="2" id="KW-1185">Reference proteome</keyword>
<gene>
    <name evidence="1" type="ORF">T11_1673</name>
</gene>
<name>A0A0V1H274_9BILA</name>
<dbReference type="EMBL" id="JYDP01000158">
    <property type="protein sequence ID" value="KRZ04658.1"/>
    <property type="molecule type" value="Genomic_DNA"/>
</dbReference>
<evidence type="ECO:0000313" key="1">
    <source>
        <dbReference type="EMBL" id="KRZ04658.1"/>
    </source>
</evidence>
<evidence type="ECO:0000313" key="2">
    <source>
        <dbReference type="Proteomes" id="UP000055024"/>
    </source>
</evidence>
<organism evidence="1 2">
    <name type="scientific">Trichinella zimbabwensis</name>
    <dbReference type="NCBI Taxonomy" id="268475"/>
    <lineage>
        <taxon>Eukaryota</taxon>
        <taxon>Metazoa</taxon>
        <taxon>Ecdysozoa</taxon>
        <taxon>Nematoda</taxon>
        <taxon>Enoplea</taxon>
        <taxon>Dorylaimia</taxon>
        <taxon>Trichinellida</taxon>
        <taxon>Trichinellidae</taxon>
        <taxon>Trichinella</taxon>
    </lineage>
</organism>
<dbReference type="Proteomes" id="UP000055024">
    <property type="component" value="Unassembled WGS sequence"/>
</dbReference>
<dbReference type="AlphaFoldDB" id="A0A0V1H274"/>